<evidence type="ECO:0000313" key="2">
    <source>
        <dbReference type="EMBL" id="KAK6340313.1"/>
    </source>
</evidence>
<keyword evidence="3" id="KW-1185">Reference proteome</keyword>
<feature type="region of interest" description="Disordered" evidence="1">
    <location>
        <begin position="128"/>
        <end position="175"/>
    </location>
</feature>
<dbReference type="EMBL" id="JAVHNS010000011">
    <property type="protein sequence ID" value="KAK6340313.1"/>
    <property type="molecule type" value="Genomic_DNA"/>
</dbReference>
<protein>
    <submittedName>
        <fullName evidence="2">Uncharacterized protein</fullName>
    </submittedName>
</protein>
<dbReference type="AlphaFoldDB" id="A0AAV9UCW8"/>
<dbReference type="Proteomes" id="UP001373714">
    <property type="component" value="Unassembled WGS sequence"/>
</dbReference>
<sequence>MPSHSNPNEPKDPLSRAAWKLRKAAVKSLQTNVGLDIDPRKVTYTEKASAIHGYKWVLNTAGLDPGSVEYRRMRRMAASWDIYPNNWNRMDRLKIAQMIDMGWLKPVILGKNRRVKKEIGVVDEWEEFEGGGDNCGDSPARSPTGRGDDPDTEQHSGWDASDNLSPPAGASSPRSRCRIADDQLAILENYNEKEIVGVGPDDDFENNPLIRASRSLDINAKVRLYLTLAAELVQDMNSLRKQPIPDEKTPRKLDAARELPTNGLGLFQDDKTQLQANLHLHVHKKISSLEKRLEKLAQGMKGVVPRNLYANAISRGQGHIAVTPRVGLSASESHTCADHHALHILSQF</sequence>
<proteinExistence type="predicted"/>
<name>A0AAV9UCW8_9PEZI</name>
<gene>
    <name evidence="2" type="ORF">TWF730_002076</name>
</gene>
<comment type="caution">
    <text evidence="2">The sequence shown here is derived from an EMBL/GenBank/DDBJ whole genome shotgun (WGS) entry which is preliminary data.</text>
</comment>
<reference evidence="2 3" key="1">
    <citation type="submission" date="2019-10" db="EMBL/GenBank/DDBJ databases">
        <authorList>
            <person name="Palmer J.M."/>
        </authorList>
    </citation>
    <scope>NUCLEOTIDE SEQUENCE [LARGE SCALE GENOMIC DNA]</scope>
    <source>
        <strain evidence="2 3">TWF730</strain>
    </source>
</reference>
<accession>A0AAV9UCW8</accession>
<evidence type="ECO:0000256" key="1">
    <source>
        <dbReference type="SAM" id="MobiDB-lite"/>
    </source>
</evidence>
<feature type="compositionally biased region" description="Low complexity" evidence="1">
    <location>
        <begin position="165"/>
        <end position="174"/>
    </location>
</feature>
<feature type="compositionally biased region" description="Basic and acidic residues" evidence="1">
    <location>
        <begin position="146"/>
        <end position="156"/>
    </location>
</feature>
<evidence type="ECO:0000313" key="3">
    <source>
        <dbReference type="Proteomes" id="UP001373714"/>
    </source>
</evidence>
<organism evidence="2 3">
    <name type="scientific">Orbilia blumenaviensis</name>
    <dbReference type="NCBI Taxonomy" id="1796055"/>
    <lineage>
        <taxon>Eukaryota</taxon>
        <taxon>Fungi</taxon>
        <taxon>Dikarya</taxon>
        <taxon>Ascomycota</taxon>
        <taxon>Pezizomycotina</taxon>
        <taxon>Orbiliomycetes</taxon>
        <taxon>Orbiliales</taxon>
        <taxon>Orbiliaceae</taxon>
        <taxon>Orbilia</taxon>
    </lineage>
</organism>